<dbReference type="Gene3D" id="3.40.50.1820">
    <property type="entry name" value="alpha/beta hydrolase"/>
    <property type="match status" value="1"/>
</dbReference>
<gene>
    <name evidence="3" type="ORF">QVD17_28455</name>
</gene>
<evidence type="ECO:0000313" key="4">
    <source>
        <dbReference type="Proteomes" id="UP001229421"/>
    </source>
</evidence>
<dbReference type="InterPro" id="IPR013094">
    <property type="entry name" value="AB_hydrolase_3"/>
</dbReference>
<dbReference type="EMBL" id="JAUHHV010000007">
    <property type="protein sequence ID" value="KAK1419290.1"/>
    <property type="molecule type" value="Genomic_DNA"/>
</dbReference>
<dbReference type="GO" id="GO:0016787">
    <property type="term" value="F:hydrolase activity"/>
    <property type="evidence" value="ECO:0007669"/>
    <property type="project" value="InterPro"/>
</dbReference>
<feature type="domain" description="Alpha/beta hydrolase fold-3" evidence="2">
    <location>
        <begin position="71"/>
        <end position="286"/>
    </location>
</feature>
<proteinExistence type="inferred from homology"/>
<accession>A0AAD8KGR2</accession>
<name>A0AAD8KGR2_TARER</name>
<dbReference type="PANTHER" id="PTHR23024">
    <property type="entry name" value="ARYLACETAMIDE DEACETYLASE"/>
    <property type="match status" value="1"/>
</dbReference>
<organism evidence="3 4">
    <name type="scientific">Tagetes erecta</name>
    <name type="common">African marigold</name>
    <dbReference type="NCBI Taxonomy" id="13708"/>
    <lineage>
        <taxon>Eukaryota</taxon>
        <taxon>Viridiplantae</taxon>
        <taxon>Streptophyta</taxon>
        <taxon>Embryophyta</taxon>
        <taxon>Tracheophyta</taxon>
        <taxon>Spermatophyta</taxon>
        <taxon>Magnoliopsida</taxon>
        <taxon>eudicotyledons</taxon>
        <taxon>Gunneridae</taxon>
        <taxon>Pentapetalae</taxon>
        <taxon>asterids</taxon>
        <taxon>campanulids</taxon>
        <taxon>Asterales</taxon>
        <taxon>Asteraceae</taxon>
        <taxon>Asteroideae</taxon>
        <taxon>Heliantheae alliance</taxon>
        <taxon>Tageteae</taxon>
        <taxon>Tagetes</taxon>
    </lineage>
</organism>
<dbReference type="InterPro" id="IPR029058">
    <property type="entry name" value="AB_hydrolase_fold"/>
</dbReference>
<sequence>MASNKELSYTIPHLLRVYKDGTIERLMVSPYAPPSLQQPIVSSKDVVISRDVSARLYLPNPTSNFKKLPILVYMHGGGFIMGSAFSLQEQNYLNTMVFHINALVISVEYRLAPENLLPTAYEDCWTALQWVASHSTTCGRHQEPWLVEHGDFDRLYIGGDGSGANIAHNLALKATKERLTNDVQILGVFLGCPYFWGSRKCDESLAYKFWMLAHPHAQGGIDNVLINPFVDGRLEAGFSCMRMLVVVAEKDPTREIGVKYFEGVKESEWDGEVEILDIEGEGHCFYVVDSSNEKAKIVMKQLASFIV</sequence>
<evidence type="ECO:0000256" key="1">
    <source>
        <dbReference type="ARBA" id="ARBA00010515"/>
    </source>
</evidence>
<dbReference type="AlphaFoldDB" id="A0AAD8KGR2"/>
<dbReference type="PANTHER" id="PTHR23024:SF551">
    <property type="entry name" value="2-HYDROXYISOFLAVANONE DEHYDRATASE-LIKE"/>
    <property type="match status" value="1"/>
</dbReference>
<comment type="caution">
    <text evidence="3">The sequence shown here is derived from an EMBL/GenBank/DDBJ whole genome shotgun (WGS) entry which is preliminary data.</text>
</comment>
<dbReference type="InterPro" id="IPR050466">
    <property type="entry name" value="Carboxylest/Gibb_receptor"/>
</dbReference>
<protein>
    <recommendedName>
        <fullName evidence="2">Alpha/beta hydrolase fold-3 domain-containing protein</fullName>
    </recommendedName>
</protein>
<reference evidence="3" key="1">
    <citation type="journal article" date="2023" name="bioRxiv">
        <title>Improved chromosome-level genome assembly for marigold (Tagetes erecta).</title>
        <authorList>
            <person name="Jiang F."/>
            <person name="Yuan L."/>
            <person name="Wang S."/>
            <person name="Wang H."/>
            <person name="Xu D."/>
            <person name="Wang A."/>
            <person name="Fan W."/>
        </authorList>
    </citation>
    <scope>NUCLEOTIDE SEQUENCE</scope>
    <source>
        <strain evidence="3">WSJ</strain>
        <tissue evidence="3">Leaf</tissue>
    </source>
</reference>
<dbReference type="SUPFAM" id="SSF53474">
    <property type="entry name" value="alpha/beta-Hydrolases"/>
    <property type="match status" value="1"/>
</dbReference>
<evidence type="ECO:0000313" key="3">
    <source>
        <dbReference type="EMBL" id="KAK1419290.1"/>
    </source>
</evidence>
<dbReference type="Pfam" id="PF07859">
    <property type="entry name" value="Abhydrolase_3"/>
    <property type="match status" value="1"/>
</dbReference>
<comment type="similarity">
    <text evidence="1">Belongs to the 'GDXG' lipolytic enzyme family.</text>
</comment>
<dbReference type="Proteomes" id="UP001229421">
    <property type="component" value="Unassembled WGS sequence"/>
</dbReference>
<keyword evidence="4" id="KW-1185">Reference proteome</keyword>
<evidence type="ECO:0000259" key="2">
    <source>
        <dbReference type="Pfam" id="PF07859"/>
    </source>
</evidence>